<evidence type="ECO:0000259" key="1">
    <source>
        <dbReference type="PROSITE" id="PS51186"/>
    </source>
</evidence>
<accession>A0A067BFT6</accession>
<evidence type="ECO:0000313" key="2">
    <source>
        <dbReference type="EMBL" id="KDO17224.1"/>
    </source>
</evidence>
<dbReference type="STRING" id="695850.A0A067BFT6"/>
<gene>
    <name evidence="2" type="ORF">SPRG_17365</name>
</gene>
<dbReference type="OMA" id="ALEQWPT"/>
<dbReference type="InterPro" id="IPR000182">
    <property type="entry name" value="GNAT_dom"/>
</dbReference>
<feature type="domain" description="N-acetyltransferase" evidence="1">
    <location>
        <begin position="13"/>
        <end position="174"/>
    </location>
</feature>
<dbReference type="RefSeq" id="XP_012212071.1">
    <property type="nucleotide sequence ID" value="XM_012356681.1"/>
</dbReference>
<proteinExistence type="predicted"/>
<dbReference type="EMBL" id="KK583734">
    <property type="protein sequence ID" value="KDO17224.1"/>
    <property type="molecule type" value="Genomic_DNA"/>
</dbReference>
<keyword evidence="3" id="KW-1185">Reference proteome</keyword>
<dbReference type="CDD" id="cd04301">
    <property type="entry name" value="NAT_SF"/>
    <property type="match status" value="1"/>
</dbReference>
<dbReference type="OrthoDB" id="73732at2759"/>
<sequence length="283" mass="30432">MTSCVPCNSIASVDLHAAFLSAYSDYLVRFDVALEQWPTLLARHGVDLGLSRAVIDADGRILAFALASQRPEGSRFRRLASLGVVVAARRAGHGARLLDDFIARATADGLGTELEVFAQNEKALRLYESRGLATASPLFGYVAEPSKVPTTSVCTPGYLDASAAFAYLASLPLAMDLPLQVLPTTLRLSSAPFECWKLGDALLVFAAKDDATVQVACLVDPSPSQQDARLLAQELRHRFADATCSVPPLQRLDAGGLGLEDAGFERMPLHQLLLRRPCQLSKP</sequence>
<dbReference type="Gene3D" id="3.40.630.30">
    <property type="match status" value="1"/>
</dbReference>
<evidence type="ECO:0000313" key="3">
    <source>
        <dbReference type="Proteomes" id="UP000030745"/>
    </source>
</evidence>
<dbReference type="GO" id="GO:0016747">
    <property type="term" value="F:acyltransferase activity, transferring groups other than amino-acyl groups"/>
    <property type="evidence" value="ECO:0007669"/>
    <property type="project" value="InterPro"/>
</dbReference>
<name>A0A067BFT6_SAPPC</name>
<dbReference type="InterPro" id="IPR016181">
    <property type="entry name" value="Acyl_CoA_acyltransferase"/>
</dbReference>
<reference evidence="2 3" key="1">
    <citation type="journal article" date="2013" name="PLoS Genet.">
        <title>Distinctive expansion of potential virulence genes in the genome of the oomycete fish pathogen Saprolegnia parasitica.</title>
        <authorList>
            <person name="Jiang R.H."/>
            <person name="de Bruijn I."/>
            <person name="Haas B.J."/>
            <person name="Belmonte R."/>
            <person name="Lobach L."/>
            <person name="Christie J."/>
            <person name="van den Ackerveken G."/>
            <person name="Bottin A."/>
            <person name="Bulone V."/>
            <person name="Diaz-Moreno S.M."/>
            <person name="Dumas B."/>
            <person name="Fan L."/>
            <person name="Gaulin E."/>
            <person name="Govers F."/>
            <person name="Grenville-Briggs L.J."/>
            <person name="Horner N.R."/>
            <person name="Levin J.Z."/>
            <person name="Mammella M."/>
            <person name="Meijer H.J."/>
            <person name="Morris P."/>
            <person name="Nusbaum C."/>
            <person name="Oome S."/>
            <person name="Phillips A.J."/>
            <person name="van Rooyen D."/>
            <person name="Rzeszutek E."/>
            <person name="Saraiva M."/>
            <person name="Secombes C.J."/>
            <person name="Seidl M.F."/>
            <person name="Snel B."/>
            <person name="Stassen J.H."/>
            <person name="Sykes S."/>
            <person name="Tripathy S."/>
            <person name="van den Berg H."/>
            <person name="Vega-Arreguin J.C."/>
            <person name="Wawra S."/>
            <person name="Young S.K."/>
            <person name="Zeng Q."/>
            <person name="Dieguez-Uribeondo J."/>
            <person name="Russ C."/>
            <person name="Tyler B.M."/>
            <person name="van West P."/>
        </authorList>
    </citation>
    <scope>NUCLEOTIDE SEQUENCE [LARGE SCALE GENOMIC DNA]</scope>
    <source>
        <strain evidence="2 3">CBS 223.65</strain>
    </source>
</reference>
<organism evidence="2 3">
    <name type="scientific">Saprolegnia parasitica (strain CBS 223.65)</name>
    <dbReference type="NCBI Taxonomy" id="695850"/>
    <lineage>
        <taxon>Eukaryota</taxon>
        <taxon>Sar</taxon>
        <taxon>Stramenopiles</taxon>
        <taxon>Oomycota</taxon>
        <taxon>Saprolegniomycetes</taxon>
        <taxon>Saprolegniales</taxon>
        <taxon>Saprolegniaceae</taxon>
        <taxon>Saprolegnia</taxon>
    </lineage>
</organism>
<dbReference type="SUPFAM" id="SSF55729">
    <property type="entry name" value="Acyl-CoA N-acyltransferases (Nat)"/>
    <property type="match status" value="1"/>
</dbReference>
<dbReference type="GeneID" id="24138909"/>
<dbReference type="PROSITE" id="PS51186">
    <property type="entry name" value="GNAT"/>
    <property type="match status" value="1"/>
</dbReference>
<protein>
    <recommendedName>
        <fullName evidence="1">N-acetyltransferase domain-containing protein</fullName>
    </recommendedName>
</protein>
<dbReference type="AlphaFoldDB" id="A0A067BFT6"/>
<dbReference type="Pfam" id="PF00583">
    <property type="entry name" value="Acetyltransf_1"/>
    <property type="match status" value="1"/>
</dbReference>
<dbReference type="KEGG" id="spar:SPRG_17365"/>
<dbReference type="VEuPathDB" id="FungiDB:SPRG_17365"/>
<dbReference type="Proteomes" id="UP000030745">
    <property type="component" value="Unassembled WGS sequence"/>
</dbReference>